<keyword evidence="2" id="KW-1185">Reference proteome</keyword>
<reference evidence="1 2" key="1">
    <citation type="submission" date="2023-05" db="EMBL/GenBank/DDBJ databases">
        <title>Draft genome sequence of Streptomyces sp. B-S-A12 isolated from a cave soil in Thailand.</title>
        <authorList>
            <person name="Chamroensaksri N."/>
            <person name="Muangham S."/>
        </authorList>
    </citation>
    <scope>NUCLEOTIDE SEQUENCE [LARGE SCALE GENOMIC DNA]</scope>
    <source>
        <strain evidence="1 2">B-S-A12</strain>
    </source>
</reference>
<name>A0ABT6SSF4_9ACTN</name>
<proteinExistence type="predicted"/>
<evidence type="ECO:0000313" key="1">
    <source>
        <dbReference type="EMBL" id="MDI3418511.1"/>
    </source>
</evidence>
<gene>
    <name evidence="1" type="ORF">QIT00_08030</name>
</gene>
<accession>A0ABT6SSF4</accession>
<comment type="caution">
    <text evidence="1">The sequence shown here is derived from an EMBL/GenBank/DDBJ whole genome shotgun (WGS) entry which is preliminary data.</text>
</comment>
<sequence>MSTVETVRFHLSDGVVPAEFIALDQKMEADYMGKRPGFLSREITRNDDGEYLVIVHWATAEDADATMQAFFGAPETQDFLSSVDKSTVQSGRYAQVER</sequence>
<evidence type="ECO:0000313" key="2">
    <source>
        <dbReference type="Proteomes" id="UP001237105"/>
    </source>
</evidence>
<protein>
    <recommendedName>
        <fullName evidence="3">ABM domain-containing protein</fullName>
    </recommendedName>
</protein>
<dbReference type="InterPro" id="IPR011008">
    <property type="entry name" value="Dimeric_a/b-barrel"/>
</dbReference>
<dbReference type="EMBL" id="JASCIS010000006">
    <property type="protein sequence ID" value="MDI3418511.1"/>
    <property type="molecule type" value="Genomic_DNA"/>
</dbReference>
<dbReference type="SUPFAM" id="SSF54909">
    <property type="entry name" value="Dimeric alpha+beta barrel"/>
    <property type="match status" value="1"/>
</dbReference>
<dbReference type="Gene3D" id="3.30.70.100">
    <property type="match status" value="1"/>
</dbReference>
<evidence type="ECO:0008006" key="3">
    <source>
        <dbReference type="Google" id="ProtNLM"/>
    </source>
</evidence>
<dbReference type="Proteomes" id="UP001237105">
    <property type="component" value="Unassembled WGS sequence"/>
</dbReference>
<dbReference type="RefSeq" id="WP_282534426.1">
    <property type="nucleotide sequence ID" value="NZ_JASCIS010000006.1"/>
</dbReference>
<organism evidence="1 2">
    <name type="scientific">Streptomyces luteolus</name>
    <dbReference type="NCBI Taxonomy" id="3043615"/>
    <lineage>
        <taxon>Bacteria</taxon>
        <taxon>Bacillati</taxon>
        <taxon>Actinomycetota</taxon>
        <taxon>Actinomycetes</taxon>
        <taxon>Kitasatosporales</taxon>
        <taxon>Streptomycetaceae</taxon>
        <taxon>Streptomyces</taxon>
    </lineage>
</organism>